<dbReference type="EMBL" id="ASGP02000002">
    <property type="protein sequence ID" value="KAH9521039.1"/>
    <property type="molecule type" value="Genomic_DNA"/>
</dbReference>
<dbReference type="AlphaFoldDB" id="A0A922I6Q7"/>
<sequence>MLSLAHSSWHLPELVISIQHQDIVAILPLEFQSLHYYHENLPNWLLATIHHRIATANMVAIDCIVHTMLVAMVL</sequence>
<evidence type="ECO:0000313" key="2">
    <source>
        <dbReference type="Proteomes" id="UP000790347"/>
    </source>
</evidence>
<evidence type="ECO:0000313" key="1">
    <source>
        <dbReference type="EMBL" id="KAH9521039.1"/>
    </source>
</evidence>
<organism evidence="1 2">
    <name type="scientific">Dermatophagoides farinae</name>
    <name type="common">American house dust mite</name>
    <dbReference type="NCBI Taxonomy" id="6954"/>
    <lineage>
        <taxon>Eukaryota</taxon>
        <taxon>Metazoa</taxon>
        <taxon>Ecdysozoa</taxon>
        <taxon>Arthropoda</taxon>
        <taxon>Chelicerata</taxon>
        <taxon>Arachnida</taxon>
        <taxon>Acari</taxon>
        <taxon>Acariformes</taxon>
        <taxon>Sarcoptiformes</taxon>
        <taxon>Astigmata</taxon>
        <taxon>Psoroptidia</taxon>
        <taxon>Analgoidea</taxon>
        <taxon>Pyroglyphidae</taxon>
        <taxon>Dermatophagoidinae</taxon>
        <taxon>Dermatophagoides</taxon>
    </lineage>
</organism>
<reference evidence="1" key="1">
    <citation type="submission" date="2013-05" db="EMBL/GenBank/DDBJ databases">
        <authorList>
            <person name="Yim A.K.Y."/>
            <person name="Chan T.F."/>
            <person name="Ji K.M."/>
            <person name="Liu X.Y."/>
            <person name="Zhou J.W."/>
            <person name="Li R.Q."/>
            <person name="Yang K.Y."/>
            <person name="Li J."/>
            <person name="Li M."/>
            <person name="Law P.T.W."/>
            <person name="Wu Y.L."/>
            <person name="Cai Z.L."/>
            <person name="Qin H."/>
            <person name="Bao Y."/>
            <person name="Leung R.K.K."/>
            <person name="Ng P.K.S."/>
            <person name="Zou J."/>
            <person name="Zhong X.J."/>
            <person name="Ran P.X."/>
            <person name="Zhong N.S."/>
            <person name="Liu Z.G."/>
            <person name="Tsui S.K.W."/>
        </authorList>
    </citation>
    <scope>NUCLEOTIDE SEQUENCE</scope>
    <source>
        <strain evidence="1">Derf</strain>
        <tissue evidence="1">Whole organism</tissue>
    </source>
</reference>
<protein>
    <submittedName>
        <fullName evidence="1">Uncharacterized protein</fullName>
    </submittedName>
</protein>
<keyword evidence="2" id="KW-1185">Reference proteome</keyword>
<name>A0A922I6Q7_DERFA</name>
<gene>
    <name evidence="1" type="ORF">DERF_004718</name>
</gene>
<dbReference type="Proteomes" id="UP000790347">
    <property type="component" value="Unassembled WGS sequence"/>
</dbReference>
<reference evidence="1" key="2">
    <citation type="journal article" date="2022" name="Res Sq">
        <title>Comparative Genomics Reveals Insights into the Divergent Evolution of Astigmatic Mites and Household Pest Adaptations.</title>
        <authorList>
            <person name="Xiong Q."/>
            <person name="Wan A.T.-Y."/>
            <person name="Liu X.-Y."/>
            <person name="Fung C.S.-H."/>
            <person name="Xiao X."/>
            <person name="Malainual N."/>
            <person name="Hou J."/>
            <person name="Wang L."/>
            <person name="Wang M."/>
            <person name="Yang K."/>
            <person name="Cui Y."/>
            <person name="Leung E."/>
            <person name="Nong W."/>
            <person name="Shin S.-K."/>
            <person name="Au S."/>
            <person name="Jeong K.Y."/>
            <person name="Chew F.T."/>
            <person name="Hui J."/>
            <person name="Leung T.F."/>
            <person name="Tungtrongchitr A."/>
            <person name="Zhong N."/>
            <person name="Liu Z."/>
            <person name="Tsui S."/>
        </authorList>
    </citation>
    <scope>NUCLEOTIDE SEQUENCE</scope>
    <source>
        <strain evidence="1">Derf</strain>
        <tissue evidence="1">Whole organism</tissue>
    </source>
</reference>
<comment type="caution">
    <text evidence="1">The sequence shown here is derived from an EMBL/GenBank/DDBJ whole genome shotgun (WGS) entry which is preliminary data.</text>
</comment>
<accession>A0A922I6Q7</accession>
<proteinExistence type="predicted"/>